<proteinExistence type="predicted"/>
<name>A0A0H4TJK5_9CYAN</name>
<evidence type="ECO:0000313" key="1">
    <source>
        <dbReference type="EMBL" id="AKQ09591.1"/>
    </source>
</evidence>
<accession>A0A0H4TJK5</accession>
<dbReference type="AlphaFoldDB" id="A0A0H4TJK5"/>
<sequence>MEIEKLFCEIDDFCLVFEESFKSKLIAHQTKKIIRKR</sequence>
<dbReference type="EMBL" id="KP715425">
    <property type="protein sequence ID" value="AKQ09591.1"/>
    <property type="molecule type" value="Genomic_DNA"/>
</dbReference>
<organism evidence="1">
    <name type="scientific">Moorena bouillonii PNG</name>
    <dbReference type="NCBI Taxonomy" id="568701"/>
    <lineage>
        <taxon>Bacteria</taxon>
        <taxon>Bacillati</taxon>
        <taxon>Cyanobacteriota</taxon>
        <taxon>Cyanophyceae</taxon>
        <taxon>Coleofasciculales</taxon>
        <taxon>Coleofasciculaceae</taxon>
        <taxon>Moorena</taxon>
    </lineage>
</organism>
<reference evidence="1" key="1">
    <citation type="journal article" date="2015" name="J. Nat. Prod.">
        <title>Combining Mass Spectrometric Metabolic Profiling with Genomic Analysis: A Powerful Approach for Discovering Natural Products from Cyanobacteria.</title>
        <authorList>
            <person name="Kleigrewe K."/>
            <person name="Almaliti J."/>
            <person name="Tian I.Y."/>
            <person name="Kinnel R.B."/>
            <person name="Korobeynikov A."/>
            <person name="Monroe E.A."/>
            <person name="Duggan B.M."/>
            <person name="Di Marzo V."/>
            <person name="Sherman D.H."/>
            <person name="Dorrestein P.C."/>
            <person name="Gerwick L."/>
            <person name="Gerwick W.H."/>
        </authorList>
    </citation>
    <scope>NUCLEOTIDE SEQUENCE</scope>
    <source>
        <strain evidence="1">PNG 5-198</strain>
    </source>
</reference>
<protein>
    <submittedName>
        <fullName evidence="1">Uncharacterized protein</fullName>
    </submittedName>
</protein>